<name>A0A343JFZ6_9CLOT</name>
<sequence length="142" mass="16829">MALELIVLGVSYQIISITYKSYKFYNEKSIRKDSFDDALITIDRLIKGKMIENINIIDNDRGLTNEIIITYREKHSEDKVYQKKIKLDNFDNKIVLETYKNNFRTGINVIMREVSDFTIIKKGKLFYLIIENIYGEERIQCL</sequence>
<proteinExistence type="predicted"/>
<reference evidence="1 2" key="1">
    <citation type="submission" date="2016-08" db="EMBL/GenBank/DDBJ databases">
        <title>Complete Genome Sequence Of The Indigo Reducing Clostridium isatidis DSM15098.</title>
        <authorList>
            <person name="Little G.T."/>
            <person name="Minton N.P."/>
        </authorList>
    </citation>
    <scope>NUCLEOTIDE SEQUENCE [LARGE SCALE GENOMIC DNA]</scope>
    <source>
        <strain evidence="1 2">DSM 15098</strain>
    </source>
</reference>
<keyword evidence="2" id="KW-1185">Reference proteome</keyword>
<gene>
    <name evidence="1" type="ORF">BEN51_04015</name>
</gene>
<dbReference type="AlphaFoldDB" id="A0A343JFZ6"/>
<accession>A0A343JFZ6</accession>
<dbReference type="KEGG" id="cia:BEN51_04015"/>
<evidence type="ECO:0000313" key="2">
    <source>
        <dbReference type="Proteomes" id="UP000264883"/>
    </source>
</evidence>
<protein>
    <submittedName>
        <fullName evidence="1">Prepilin-type N-terminal cleavage/methylation domain-containing protein</fullName>
    </submittedName>
</protein>
<dbReference type="Proteomes" id="UP000264883">
    <property type="component" value="Chromosome"/>
</dbReference>
<organism evidence="1 2">
    <name type="scientific">Clostridium isatidis</name>
    <dbReference type="NCBI Taxonomy" id="182773"/>
    <lineage>
        <taxon>Bacteria</taxon>
        <taxon>Bacillati</taxon>
        <taxon>Bacillota</taxon>
        <taxon>Clostridia</taxon>
        <taxon>Eubacteriales</taxon>
        <taxon>Clostridiaceae</taxon>
        <taxon>Clostridium</taxon>
    </lineage>
</organism>
<dbReference type="EMBL" id="CP016786">
    <property type="protein sequence ID" value="ASW44454.1"/>
    <property type="molecule type" value="Genomic_DNA"/>
</dbReference>
<evidence type="ECO:0000313" key="1">
    <source>
        <dbReference type="EMBL" id="ASW44454.1"/>
    </source>
</evidence>